<keyword evidence="3" id="KW-1185">Reference proteome</keyword>
<sequence>MSPGWKLVAGLYPFAAGAMGLNVFFASLLLGWLGVPILSPWWSAAGGAVLGLPAAWAYGRHLTRLMAEVDGAAP</sequence>
<evidence type="ECO:0000313" key="3">
    <source>
        <dbReference type="Proteomes" id="UP001596056"/>
    </source>
</evidence>
<evidence type="ECO:0000313" key="2">
    <source>
        <dbReference type="EMBL" id="MFC5568089.1"/>
    </source>
</evidence>
<evidence type="ECO:0000256" key="1">
    <source>
        <dbReference type="SAM" id="Phobius"/>
    </source>
</evidence>
<name>A0ABW0SGM2_9RHOB</name>
<organism evidence="2 3">
    <name type="scientific">Rubellimicrobium aerolatum</name>
    <dbReference type="NCBI Taxonomy" id="490979"/>
    <lineage>
        <taxon>Bacteria</taxon>
        <taxon>Pseudomonadati</taxon>
        <taxon>Pseudomonadota</taxon>
        <taxon>Alphaproteobacteria</taxon>
        <taxon>Rhodobacterales</taxon>
        <taxon>Roseobacteraceae</taxon>
        <taxon>Rubellimicrobium</taxon>
    </lineage>
</organism>
<gene>
    <name evidence="2" type="ORF">ACFPOC_16890</name>
</gene>
<accession>A0ABW0SGM2</accession>
<dbReference type="Proteomes" id="UP001596056">
    <property type="component" value="Unassembled WGS sequence"/>
</dbReference>
<protein>
    <submittedName>
        <fullName evidence="2">NnrT protein</fullName>
    </submittedName>
</protein>
<feature type="transmembrane region" description="Helical" evidence="1">
    <location>
        <begin position="12"/>
        <end position="35"/>
    </location>
</feature>
<proteinExistence type="predicted"/>
<keyword evidence="1" id="KW-0472">Membrane</keyword>
<comment type="caution">
    <text evidence="2">The sequence shown here is derived from an EMBL/GenBank/DDBJ whole genome shotgun (WGS) entry which is preliminary data.</text>
</comment>
<feature type="transmembrane region" description="Helical" evidence="1">
    <location>
        <begin position="41"/>
        <end position="59"/>
    </location>
</feature>
<dbReference type="RefSeq" id="WP_209842937.1">
    <property type="nucleotide sequence ID" value="NZ_JAGGJP010000021.1"/>
</dbReference>
<dbReference type="EMBL" id="JBHSNA010000025">
    <property type="protein sequence ID" value="MFC5568089.1"/>
    <property type="molecule type" value="Genomic_DNA"/>
</dbReference>
<keyword evidence="1" id="KW-0812">Transmembrane</keyword>
<keyword evidence="1" id="KW-1133">Transmembrane helix</keyword>
<reference evidence="3" key="1">
    <citation type="journal article" date="2019" name="Int. J. Syst. Evol. Microbiol.">
        <title>The Global Catalogue of Microorganisms (GCM) 10K type strain sequencing project: providing services to taxonomists for standard genome sequencing and annotation.</title>
        <authorList>
            <consortium name="The Broad Institute Genomics Platform"/>
            <consortium name="The Broad Institute Genome Sequencing Center for Infectious Disease"/>
            <person name="Wu L."/>
            <person name="Ma J."/>
        </authorList>
    </citation>
    <scope>NUCLEOTIDE SEQUENCE [LARGE SCALE GENOMIC DNA]</scope>
    <source>
        <strain evidence="3">KACC 11588</strain>
    </source>
</reference>